<evidence type="ECO:0000313" key="4">
    <source>
        <dbReference type="EMBL" id="PAV87639.1"/>
    </source>
</evidence>
<sequence>MVYIGIDLGTTYSCVAIIENGVCKIIFDDEGKHFLPSIVSFGDEEILNKVGYVLNRGKPNERFVTPEEVSAEILKKIKAIAESYIGSQVTGAVVTIPATFQDNQIAATKRAVEMAGLELKLLIDEPTAAAVAYNAERELDDSMIMIFDFGGGPDPPEWRGGASVAYFKDKLYYLGGVDPKSWIWKDTNRVDLLMVLYWVVERYIDYQTMNENGLKLERFQKYDIISEFHR</sequence>
<proteinExistence type="inferred from homology"/>
<dbReference type="SUPFAM" id="SSF53067">
    <property type="entry name" value="Actin-like ATPase domain"/>
    <property type="match status" value="1"/>
</dbReference>
<protein>
    <submittedName>
        <fullName evidence="4">Uncharacterized protein</fullName>
    </submittedName>
</protein>
<dbReference type="Gene3D" id="3.30.420.40">
    <property type="match status" value="3"/>
</dbReference>
<comment type="caution">
    <text evidence="4">The sequence shown here is derived from an EMBL/GenBank/DDBJ whole genome shotgun (WGS) entry which is preliminary data.</text>
</comment>
<name>A0A2A2LNA7_9BILA</name>
<dbReference type="STRING" id="2018661.A0A2A2LNA7"/>
<dbReference type="Pfam" id="PF00012">
    <property type="entry name" value="HSP70"/>
    <property type="match status" value="2"/>
</dbReference>
<evidence type="ECO:0000313" key="5">
    <source>
        <dbReference type="Proteomes" id="UP000218231"/>
    </source>
</evidence>
<keyword evidence="3" id="KW-0067">ATP-binding</keyword>
<evidence type="ECO:0000256" key="3">
    <source>
        <dbReference type="ARBA" id="ARBA00022840"/>
    </source>
</evidence>
<evidence type="ECO:0000256" key="1">
    <source>
        <dbReference type="ARBA" id="ARBA00007381"/>
    </source>
</evidence>
<organism evidence="4 5">
    <name type="scientific">Diploscapter pachys</name>
    <dbReference type="NCBI Taxonomy" id="2018661"/>
    <lineage>
        <taxon>Eukaryota</taxon>
        <taxon>Metazoa</taxon>
        <taxon>Ecdysozoa</taxon>
        <taxon>Nematoda</taxon>
        <taxon>Chromadorea</taxon>
        <taxon>Rhabditida</taxon>
        <taxon>Rhabditina</taxon>
        <taxon>Rhabditomorpha</taxon>
        <taxon>Rhabditoidea</taxon>
        <taxon>Rhabditidae</taxon>
        <taxon>Diploscapter</taxon>
    </lineage>
</organism>
<keyword evidence="5" id="KW-1185">Reference proteome</keyword>
<dbReference type="PRINTS" id="PR00301">
    <property type="entry name" value="HEATSHOCK70"/>
</dbReference>
<dbReference type="GO" id="GO:0006950">
    <property type="term" value="P:response to stress"/>
    <property type="evidence" value="ECO:0007669"/>
    <property type="project" value="UniProtKB-ARBA"/>
</dbReference>
<dbReference type="PROSITE" id="PS00297">
    <property type="entry name" value="HSP70_1"/>
    <property type="match status" value="1"/>
</dbReference>
<dbReference type="Proteomes" id="UP000218231">
    <property type="component" value="Unassembled WGS sequence"/>
</dbReference>
<dbReference type="OrthoDB" id="5858940at2759"/>
<dbReference type="GO" id="GO:0005524">
    <property type="term" value="F:ATP binding"/>
    <property type="evidence" value="ECO:0007669"/>
    <property type="project" value="UniProtKB-KW"/>
</dbReference>
<dbReference type="InterPro" id="IPR013126">
    <property type="entry name" value="Hsp_70_fam"/>
</dbReference>
<gene>
    <name evidence="4" type="ORF">WR25_26601</name>
</gene>
<reference evidence="4 5" key="1">
    <citation type="journal article" date="2017" name="Curr. Biol.">
        <title>Genome architecture and evolution of a unichromosomal asexual nematode.</title>
        <authorList>
            <person name="Fradin H."/>
            <person name="Zegar C."/>
            <person name="Gutwein M."/>
            <person name="Lucas J."/>
            <person name="Kovtun M."/>
            <person name="Corcoran D."/>
            <person name="Baugh L.R."/>
            <person name="Kiontke K."/>
            <person name="Gunsalus K."/>
            <person name="Fitch D.H."/>
            <person name="Piano F."/>
        </authorList>
    </citation>
    <scope>NUCLEOTIDE SEQUENCE [LARGE SCALE GENOMIC DNA]</scope>
    <source>
        <strain evidence="4">PF1309</strain>
    </source>
</reference>
<evidence type="ECO:0000256" key="2">
    <source>
        <dbReference type="ARBA" id="ARBA00022741"/>
    </source>
</evidence>
<dbReference type="EMBL" id="LIAE01006556">
    <property type="protein sequence ID" value="PAV87639.1"/>
    <property type="molecule type" value="Genomic_DNA"/>
</dbReference>
<dbReference type="FunFam" id="3.30.420.40:FF:000545">
    <property type="entry name" value="Endoplasmic reticulum chaperone BiP"/>
    <property type="match status" value="1"/>
</dbReference>
<dbReference type="InterPro" id="IPR018181">
    <property type="entry name" value="Heat_shock_70_CS"/>
</dbReference>
<dbReference type="PANTHER" id="PTHR19375">
    <property type="entry name" value="HEAT SHOCK PROTEIN 70KDA"/>
    <property type="match status" value="1"/>
</dbReference>
<comment type="similarity">
    <text evidence="1">Belongs to the heat shock protein 70 family.</text>
</comment>
<dbReference type="AlphaFoldDB" id="A0A2A2LNA7"/>
<keyword evidence="2" id="KW-0547">Nucleotide-binding</keyword>
<accession>A0A2A2LNA7</accession>
<dbReference type="GO" id="GO:0140662">
    <property type="term" value="F:ATP-dependent protein folding chaperone"/>
    <property type="evidence" value="ECO:0007669"/>
    <property type="project" value="InterPro"/>
</dbReference>
<dbReference type="InterPro" id="IPR043129">
    <property type="entry name" value="ATPase_NBD"/>
</dbReference>